<reference evidence="1" key="1">
    <citation type="journal article" date="2021" name="PeerJ">
        <title>Extensive microbial diversity within the chicken gut microbiome revealed by metagenomics and culture.</title>
        <authorList>
            <person name="Gilroy R."/>
            <person name="Ravi A."/>
            <person name="Getino M."/>
            <person name="Pursley I."/>
            <person name="Horton D.L."/>
            <person name="Alikhan N.F."/>
            <person name="Baker D."/>
            <person name="Gharbi K."/>
            <person name="Hall N."/>
            <person name="Watson M."/>
            <person name="Adriaenssens E.M."/>
            <person name="Foster-Nyarko E."/>
            <person name="Jarju S."/>
            <person name="Secka A."/>
            <person name="Antonio M."/>
            <person name="Oren A."/>
            <person name="Chaudhuri R.R."/>
            <person name="La Ragione R."/>
            <person name="Hildebrand F."/>
            <person name="Pallen M.J."/>
        </authorList>
    </citation>
    <scope>NUCLEOTIDE SEQUENCE</scope>
    <source>
        <strain evidence="1">5134</strain>
    </source>
</reference>
<gene>
    <name evidence="1" type="ORF">H9828_04615</name>
</gene>
<name>A0A9D1YZC3_9BACT</name>
<evidence type="ECO:0000313" key="1">
    <source>
        <dbReference type="EMBL" id="HIY68679.1"/>
    </source>
</evidence>
<evidence type="ECO:0000313" key="2">
    <source>
        <dbReference type="Proteomes" id="UP000886844"/>
    </source>
</evidence>
<sequence length="340" mass="38190">MGYRRSFTKRIAVHYSGSVSYPASQNGGSVSYSGTAYEDVTVNIDVATEPFEHSVARCNNQVGTLTGAVVATEAAQVASIRENARKVGQTIIDGFFKTVRSEISQQISELSSRINATLVHLHELAKRCVDKQRQMEVDYNRISARYLKIFDELNSELKNRIFELDRPAFAFKAESDASASRFIEGPLVGTAIVSGREESSLQALIAASRSKKQAQDTICEIDRFLTKQKRLDQLLHRCILPENRESAVYVPICYVETSGEKGVIDRRLFQAEYIPSIPLERLENSLAAAPWSEFPQPRAESIRNYFNREVSGHYASTNPHETRVRECITRLFNIATIKSL</sequence>
<dbReference type="EMBL" id="DXDA01000037">
    <property type="protein sequence ID" value="HIY68679.1"/>
    <property type="molecule type" value="Genomic_DNA"/>
</dbReference>
<dbReference type="AlphaFoldDB" id="A0A9D1YZC3"/>
<organism evidence="1 2">
    <name type="scientific">Candidatus Alistipes intestinigallinarum</name>
    <dbReference type="NCBI Taxonomy" id="2838440"/>
    <lineage>
        <taxon>Bacteria</taxon>
        <taxon>Pseudomonadati</taxon>
        <taxon>Bacteroidota</taxon>
        <taxon>Bacteroidia</taxon>
        <taxon>Bacteroidales</taxon>
        <taxon>Rikenellaceae</taxon>
        <taxon>Alistipes</taxon>
    </lineage>
</organism>
<accession>A0A9D1YZC3</accession>
<protein>
    <submittedName>
        <fullName evidence="1">Uncharacterized protein</fullName>
    </submittedName>
</protein>
<dbReference type="Proteomes" id="UP000886844">
    <property type="component" value="Unassembled WGS sequence"/>
</dbReference>
<comment type="caution">
    <text evidence="1">The sequence shown here is derived from an EMBL/GenBank/DDBJ whole genome shotgun (WGS) entry which is preliminary data.</text>
</comment>
<reference evidence="1" key="2">
    <citation type="submission" date="2021-04" db="EMBL/GenBank/DDBJ databases">
        <authorList>
            <person name="Gilroy R."/>
        </authorList>
    </citation>
    <scope>NUCLEOTIDE SEQUENCE</scope>
    <source>
        <strain evidence="1">5134</strain>
    </source>
</reference>
<proteinExistence type="predicted"/>